<dbReference type="PANTHER" id="PTHR35335">
    <property type="entry name" value="UPF0716 PROTEIN FXSA"/>
    <property type="match status" value="1"/>
</dbReference>
<dbReference type="RefSeq" id="WP_345582617.1">
    <property type="nucleotide sequence ID" value="NZ_BAABLV010000035.1"/>
</dbReference>
<dbReference type="NCBIfam" id="NF008528">
    <property type="entry name" value="PRK11463.1-2"/>
    <property type="match status" value="1"/>
</dbReference>
<dbReference type="EMBL" id="BAABLV010000035">
    <property type="protein sequence ID" value="GAA4902186.1"/>
    <property type="molecule type" value="Genomic_DNA"/>
</dbReference>
<keyword evidence="3" id="KW-1185">Reference proteome</keyword>
<comment type="caution">
    <text evidence="2">The sequence shown here is derived from an EMBL/GenBank/DDBJ whole genome shotgun (WGS) entry which is preliminary data.</text>
</comment>
<keyword evidence="1" id="KW-0812">Transmembrane</keyword>
<organism evidence="2 3">
    <name type="scientific">Tessaracoccus lubricantis</name>
    <dbReference type="NCBI Taxonomy" id="545543"/>
    <lineage>
        <taxon>Bacteria</taxon>
        <taxon>Bacillati</taxon>
        <taxon>Actinomycetota</taxon>
        <taxon>Actinomycetes</taxon>
        <taxon>Propionibacteriales</taxon>
        <taxon>Propionibacteriaceae</taxon>
        <taxon>Tessaracoccus</taxon>
    </lineage>
</organism>
<sequence length="176" mass="18609">MAPRRGAVALGITAALLLVLVVAEIAAIVWVAGHIGWWTLVLIGATTVLGFYLMQREWRKAWSALSEAIRSGQLPTGQMADASLVLAGGILLTVPGLLTDVLGLLLLLPFTRPFVRSGLSWWAGRVLKPSSVHGGPTVIRGTTVPDPTMDTLIPGIAVEKDEAADGNVIRGDLDDQ</sequence>
<proteinExistence type="predicted"/>
<dbReference type="Proteomes" id="UP001501521">
    <property type="component" value="Unassembled WGS sequence"/>
</dbReference>
<gene>
    <name evidence="2" type="ORF">GCM10025789_21080</name>
</gene>
<reference evidence="3" key="1">
    <citation type="journal article" date="2019" name="Int. J. Syst. Evol. Microbiol.">
        <title>The Global Catalogue of Microorganisms (GCM) 10K type strain sequencing project: providing services to taxonomists for standard genome sequencing and annotation.</title>
        <authorList>
            <consortium name="The Broad Institute Genomics Platform"/>
            <consortium name="The Broad Institute Genome Sequencing Center for Infectious Disease"/>
            <person name="Wu L."/>
            <person name="Ma J."/>
        </authorList>
    </citation>
    <scope>NUCLEOTIDE SEQUENCE [LARGE SCALE GENOMIC DNA]</scope>
    <source>
        <strain evidence="3">JCM 19125</strain>
    </source>
</reference>
<evidence type="ECO:0000313" key="3">
    <source>
        <dbReference type="Proteomes" id="UP001501521"/>
    </source>
</evidence>
<accession>A0ABP9FHZ2</accession>
<feature type="transmembrane region" description="Helical" evidence="1">
    <location>
        <begin position="35"/>
        <end position="54"/>
    </location>
</feature>
<protein>
    <recommendedName>
        <fullName evidence="4">Exlusion protein FxsA</fullName>
    </recommendedName>
</protein>
<evidence type="ECO:0008006" key="4">
    <source>
        <dbReference type="Google" id="ProtNLM"/>
    </source>
</evidence>
<dbReference type="InterPro" id="IPR007313">
    <property type="entry name" value="FxsA"/>
</dbReference>
<evidence type="ECO:0000313" key="2">
    <source>
        <dbReference type="EMBL" id="GAA4902186.1"/>
    </source>
</evidence>
<dbReference type="Pfam" id="PF04186">
    <property type="entry name" value="FxsA"/>
    <property type="match status" value="1"/>
</dbReference>
<dbReference type="PANTHER" id="PTHR35335:SF1">
    <property type="entry name" value="UPF0716 PROTEIN FXSA"/>
    <property type="match status" value="1"/>
</dbReference>
<feature type="transmembrane region" description="Helical" evidence="1">
    <location>
        <begin position="7"/>
        <end position="29"/>
    </location>
</feature>
<name>A0ABP9FHZ2_9ACTN</name>
<keyword evidence="1" id="KW-0472">Membrane</keyword>
<feature type="transmembrane region" description="Helical" evidence="1">
    <location>
        <begin position="84"/>
        <end position="110"/>
    </location>
</feature>
<keyword evidence="1" id="KW-1133">Transmembrane helix</keyword>
<evidence type="ECO:0000256" key="1">
    <source>
        <dbReference type="SAM" id="Phobius"/>
    </source>
</evidence>